<name>A0A7K1FG02_9ACTN</name>
<protein>
    <submittedName>
        <fullName evidence="3">DNA-3-methyladenine glycosylase 2 family protein</fullName>
    </submittedName>
</protein>
<dbReference type="InterPro" id="IPR011257">
    <property type="entry name" value="DNA_glycosylase"/>
</dbReference>
<dbReference type="GO" id="GO:0006285">
    <property type="term" value="P:base-excision repair, AP site formation"/>
    <property type="evidence" value="ECO:0007669"/>
    <property type="project" value="TreeGrafter"/>
</dbReference>
<dbReference type="GO" id="GO:0043916">
    <property type="term" value="F:DNA-7-methylguanine glycosylase activity"/>
    <property type="evidence" value="ECO:0007669"/>
    <property type="project" value="TreeGrafter"/>
</dbReference>
<dbReference type="RefSeq" id="WP_154766996.1">
    <property type="nucleotide sequence ID" value="NZ_WLYK01000001.1"/>
</dbReference>
<evidence type="ECO:0000313" key="3">
    <source>
        <dbReference type="EMBL" id="MTD13045.1"/>
    </source>
</evidence>
<evidence type="ECO:0000256" key="2">
    <source>
        <dbReference type="ARBA" id="ARBA00023204"/>
    </source>
</evidence>
<evidence type="ECO:0000256" key="1">
    <source>
        <dbReference type="ARBA" id="ARBA00022763"/>
    </source>
</evidence>
<accession>A0A7K1FG02</accession>
<dbReference type="PANTHER" id="PTHR43003:SF5">
    <property type="entry name" value="DNA-3-METHYLADENINE GLYCOSYLASE"/>
    <property type="match status" value="1"/>
</dbReference>
<keyword evidence="4" id="KW-1185">Reference proteome</keyword>
<dbReference type="AlphaFoldDB" id="A0A7K1FG02"/>
<sequence length="301" mass="32669">MTTFTLRPSGRYSLRESAEFGFGQREAERFDGVMRLAFCSDEHFRPVGVALTRPGDGDHADVHATAVGPGRTLGVRVESVRAQVARILSLDGDVAAYEAIAERDPVIADLQRVAPGLLPPLFHSAYEAAMWAVLSARRPAKVAATVRQALSESLGTVLHVAGRPMAVLPSPRQILTVPAAPRGIDAERWHRLQGVARAADEGRLDVHRLRQLGPEGAKAELLRIKGIGPFYSSLVVIRALGWTDVLPTEEPLLREAVGRLYHLGHAASVAELEEIADAWRPMRTWASVLVRAAHHRLGAGV</sequence>
<dbReference type="GO" id="GO:0032993">
    <property type="term" value="C:protein-DNA complex"/>
    <property type="evidence" value="ECO:0007669"/>
    <property type="project" value="TreeGrafter"/>
</dbReference>
<dbReference type="InterPro" id="IPR051912">
    <property type="entry name" value="Alkylbase_DNA_Glycosylase/TA"/>
</dbReference>
<dbReference type="SUPFAM" id="SSF48150">
    <property type="entry name" value="DNA-glycosylase"/>
    <property type="match status" value="1"/>
</dbReference>
<comment type="caution">
    <text evidence="3">The sequence shown here is derived from an EMBL/GenBank/DDBJ whole genome shotgun (WGS) entry which is preliminary data.</text>
</comment>
<dbReference type="GO" id="GO:0006307">
    <property type="term" value="P:DNA alkylation repair"/>
    <property type="evidence" value="ECO:0007669"/>
    <property type="project" value="TreeGrafter"/>
</dbReference>
<dbReference type="Proteomes" id="UP000460221">
    <property type="component" value="Unassembled WGS sequence"/>
</dbReference>
<keyword evidence="2" id="KW-0234">DNA repair</keyword>
<dbReference type="GO" id="GO:0008725">
    <property type="term" value="F:DNA-3-methyladenine glycosylase activity"/>
    <property type="evidence" value="ECO:0007669"/>
    <property type="project" value="TreeGrafter"/>
</dbReference>
<dbReference type="Gene3D" id="1.10.1670.40">
    <property type="match status" value="1"/>
</dbReference>
<evidence type="ECO:0000313" key="4">
    <source>
        <dbReference type="Proteomes" id="UP000460221"/>
    </source>
</evidence>
<dbReference type="PANTHER" id="PTHR43003">
    <property type="entry name" value="DNA-3-METHYLADENINE GLYCOSYLASE"/>
    <property type="match status" value="1"/>
</dbReference>
<reference evidence="3 4" key="1">
    <citation type="submission" date="2019-11" db="EMBL/GenBank/DDBJ databases">
        <authorList>
            <person name="Jiang L.-Q."/>
        </authorList>
    </citation>
    <scope>NUCLEOTIDE SEQUENCE [LARGE SCALE GENOMIC DNA]</scope>
    <source>
        <strain evidence="3 4">YIM 132087</strain>
    </source>
</reference>
<organism evidence="3 4">
    <name type="scientific">Nakamurella alba</name>
    <dbReference type="NCBI Taxonomy" id="2665158"/>
    <lineage>
        <taxon>Bacteria</taxon>
        <taxon>Bacillati</taxon>
        <taxon>Actinomycetota</taxon>
        <taxon>Actinomycetes</taxon>
        <taxon>Nakamurellales</taxon>
        <taxon>Nakamurellaceae</taxon>
        <taxon>Nakamurella</taxon>
    </lineage>
</organism>
<keyword evidence="1" id="KW-0227">DNA damage</keyword>
<gene>
    <name evidence="3" type="ORF">GIS00_03675</name>
</gene>
<dbReference type="EMBL" id="WLYK01000001">
    <property type="protein sequence ID" value="MTD13045.1"/>
    <property type="molecule type" value="Genomic_DNA"/>
</dbReference>
<proteinExistence type="predicted"/>
<dbReference type="GO" id="GO:0032131">
    <property type="term" value="F:alkylated DNA binding"/>
    <property type="evidence" value="ECO:0007669"/>
    <property type="project" value="TreeGrafter"/>
</dbReference>
<dbReference type="Gene3D" id="1.10.340.30">
    <property type="entry name" value="Hypothetical protein, domain 2"/>
    <property type="match status" value="1"/>
</dbReference>